<evidence type="ECO:0000313" key="4">
    <source>
        <dbReference type="Proteomes" id="UP001190700"/>
    </source>
</evidence>
<dbReference type="EMBL" id="LGRX02010269">
    <property type="protein sequence ID" value="KAK3270658.1"/>
    <property type="molecule type" value="Genomic_DNA"/>
</dbReference>
<dbReference type="Pfam" id="PF00078">
    <property type="entry name" value="RVT_1"/>
    <property type="match status" value="1"/>
</dbReference>
<proteinExistence type="predicted"/>
<dbReference type="InterPro" id="IPR043128">
    <property type="entry name" value="Rev_trsase/Diguanyl_cyclase"/>
</dbReference>
<feature type="region of interest" description="Disordered" evidence="1">
    <location>
        <begin position="355"/>
        <end position="392"/>
    </location>
</feature>
<dbReference type="SUPFAM" id="SSF56672">
    <property type="entry name" value="DNA/RNA polymerases"/>
    <property type="match status" value="1"/>
</dbReference>
<dbReference type="InterPro" id="IPR052055">
    <property type="entry name" value="Hepadnavirus_pol/RT"/>
</dbReference>
<dbReference type="AlphaFoldDB" id="A0AAE0G331"/>
<organism evidence="3 4">
    <name type="scientific">Cymbomonas tetramitiformis</name>
    <dbReference type="NCBI Taxonomy" id="36881"/>
    <lineage>
        <taxon>Eukaryota</taxon>
        <taxon>Viridiplantae</taxon>
        <taxon>Chlorophyta</taxon>
        <taxon>Pyramimonadophyceae</taxon>
        <taxon>Pyramimonadales</taxon>
        <taxon>Pyramimonadaceae</taxon>
        <taxon>Cymbomonas</taxon>
    </lineage>
</organism>
<dbReference type="PANTHER" id="PTHR33050">
    <property type="entry name" value="REVERSE TRANSCRIPTASE DOMAIN-CONTAINING PROTEIN"/>
    <property type="match status" value="1"/>
</dbReference>
<dbReference type="Gene3D" id="3.30.70.270">
    <property type="match status" value="1"/>
</dbReference>
<dbReference type="InterPro" id="IPR043502">
    <property type="entry name" value="DNA/RNA_pol_sf"/>
</dbReference>
<feature type="compositionally biased region" description="Low complexity" evidence="1">
    <location>
        <begin position="177"/>
        <end position="221"/>
    </location>
</feature>
<feature type="compositionally biased region" description="Gly residues" evidence="1">
    <location>
        <begin position="559"/>
        <end position="568"/>
    </location>
</feature>
<comment type="caution">
    <text evidence="3">The sequence shown here is derived from an EMBL/GenBank/DDBJ whole genome shotgun (WGS) entry which is preliminary data.</text>
</comment>
<gene>
    <name evidence="3" type="ORF">CYMTET_20957</name>
</gene>
<feature type="compositionally biased region" description="Basic and acidic residues" evidence="1">
    <location>
        <begin position="226"/>
        <end position="236"/>
    </location>
</feature>
<feature type="compositionally biased region" description="Gly residues" evidence="1">
    <location>
        <begin position="520"/>
        <end position="532"/>
    </location>
</feature>
<name>A0AAE0G331_9CHLO</name>
<feature type="region of interest" description="Disordered" evidence="1">
    <location>
        <begin position="514"/>
        <end position="638"/>
    </location>
</feature>
<accession>A0AAE0G331</accession>
<dbReference type="InterPro" id="IPR000477">
    <property type="entry name" value="RT_dom"/>
</dbReference>
<feature type="region of interest" description="Disordered" evidence="1">
    <location>
        <begin position="121"/>
        <end position="147"/>
    </location>
</feature>
<evidence type="ECO:0000313" key="3">
    <source>
        <dbReference type="EMBL" id="KAK3270658.1"/>
    </source>
</evidence>
<dbReference type="PANTHER" id="PTHR33050:SF7">
    <property type="entry name" value="RIBONUCLEASE H"/>
    <property type="match status" value="1"/>
</dbReference>
<feature type="compositionally biased region" description="Basic and acidic residues" evidence="1">
    <location>
        <begin position="355"/>
        <end position="370"/>
    </location>
</feature>
<keyword evidence="4" id="KW-1185">Reference proteome</keyword>
<sequence>MSNRGFIRGTRRAVRARADGETLEVPEADLWVLCEEAHQVLGQYRQAAMWGGARAVATVEKLMVLSQPSRVTTKEEMLEERAGILLEFEVLGPALGDVPEELEGQTEDLVEAWAAAAKEFQETLPEGSPVASLGGRRGGGARSPGGISQERLEEIVAKAVAQAVAGFQQTMQAGDPQGQQRQGQQQQQQGRQQNGQQQQQGQQQQGRQQNGQQQRGRQQRGLQKGSRRDVAKESLGSKEAWTWSECQRVILEIKVAAARQDGDLMRVDHKFGKHPARLVEAEAMEEVVGRFPECAERQCGLEDLPEEEGVRVRHLYGYVELAVKQLKRMQRALEGVAGAEQRSFSDDWLIEAARGKRERQGKGKKREASQRRGQGSDEDEEEQEAARKRFKDLRTATEEELSRALEGTLDVKDILKPPEGIAVVNEKAKHCRSWEEWDEAFTMLMCAAPAEARDLLAGFRKWMRVLAGEFAWEPLRKFYDHLVSRMAKDPSVTFELASYSALWELYRLEKGVKAKPAGATSGGGTGTGGRSGGARKPWTGVADAGKGKDAGNRGAGAKQAGGGAGKQGKGALRAPGCGEEEVSDVGSREPVPTEEISGGAQESGERWEEPGQVQEAHLGSEGGGGEYPSAGGSSSRRWPELREDIVRRATLMGPRGSGTEEGERLQFQQEVRRVGAQVPLMSERAHLMAAVFQDWPDMEFLVRGAACGVGFPFEGQMPEEPYVVPNYVGEGHGEAMSAEITKELGAGRIFMADHVRPWGVSALGMVERIRKGKLKYRPVWDYSRPAEIAASGGTYWAAQCFQWGGTRYMDTRSPFGNRALPGIFMRYTRAIVGWMQAQGVPCVGYLDDFLMVARSAEEARECMDLLVEFVTMLGFKVNRAKCEGPAQVMEFLGVRLSTEGERCTASIDEERVQQVSSKLQEVRAAAMVGPVSRKELESLLGLLAFCSQVVWGLSLYTRQGFALVAATVGRARIAIGTGVQQDLKAVETIIRLYNGRNVVLHREDVEDAFATDASHTRGMGGHCGQEYFLIVWDDLKEMQQLDFYPFTTEEKSHINYLERFAVWWALALWAHRLEGWTLVVRIDNQCALRHVEKFWGPV</sequence>
<evidence type="ECO:0000259" key="2">
    <source>
        <dbReference type="Pfam" id="PF00078"/>
    </source>
</evidence>
<evidence type="ECO:0000256" key="1">
    <source>
        <dbReference type="SAM" id="MobiDB-lite"/>
    </source>
</evidence>
<protein>
    <recommendedName>
        <fullName evidence="2">Reverse transcriptase domain-containing protein</fullName>
    </recommendedName>
</protein>
<feature type="domain" description="Reverse transcriptase" evidence="2">
    <location>
        <begin position="804"/>
        <end position="896"/>
    </location>
</feature>
<dbReference type="Proteomes" id="UP001190700">
    <property type="component" value="Unassembled WGS sequence"/>
</dbReference>
<reference evidence="3 4" key="1">
    <citation type="journal article" date="2015" name="Genome Biol. Evol.">
        <title>Comparative Genomics of a Bacterivorous Green Alga Reveals Evolutionary Causalities and Consequences of Phago-Mixotrophic Mode of Nutrition.</title>
        <authorList>
            <person name="Burns J.A."/>
            <person name="Paasch A."/>
            <person name="Narechania A."/>
            <person name="Kim E."/>
        </authorList>
    </citation>
    <scope>NUCLEOTIDE SEQUENCE [LARGE SCALE GENOMIC DNA]</scope>
    <source>
        <strain evidence="3 4">PLY_AMNH</strain>
    </source>
</reference>
<feature type="region of interest" description="Disordered" evidence="1">
    <location>
        <begin position="172"/>
        <end position="236"/>
    </location>
</feature>